<dbReference type="SUPFAM" id="SSF55729">
    <property type="entry name" value="Acyl-CoA N-acyltransferases (Nat)"/>
    <property type="match status" value="1"/>
</dbReference>
<name>A0A918LA36_9PSEU</name>
<dbReference type="InterPro" id="IPR050832">
    <property type="entry name" value="Bact_Acetyltransf"/>
</dbReference>
<dbReference type="Pfam" id="PF00583">
    <property type="entry name" value="Acetyltransf_1"/>
    <property type="match status" value="1"/>
</dbReference>
<evidence type="ECO:0000313" key="4">
    <source>
        <dbReference type="EMBL" id="GGS22860.1"/>
    </source>
</evidence>
<dbReference type="PROSITE" id="PS51186">
    <property type="entry name" value="GNAT"/>
    <property type="match status" value="1"/>
</dbReference>
<reference evidence="4" key="1">
    <citation type="journal article" date="2014" name="Int. J. Syst. Evol. Microbiol.">
        <title>Complete genome sequence of Corynebacterium casei LMG S-19264T (=DSM 44701T), isolated from a smear-ripened cheese.</title>
        <authorList>
            <consortium name="US DOE Joint Genome Institute (JGI-PGF)"/>
            <person name="Walter F."/>
            <person name="Albersmeier A."/>
            <person name="Kalinowski J."/>
            <person name="Ruckert C."/>
        </authorList>
    </citation>
    <scope>NUCLEOTIDE SEQUENCE</scope>
    <source>
        <strain evidence="4">JCM 3276</strain>
    </source>
</reference>
<protein>
    <submittedName>
        <fullName evidence="4">N-acetyltransferase</fullName>
    </submittedName>
</protein>
<comment type="caution">
    <text evidence="4">The sequence shown here is derived from an EMBL/GenBank/DDBJ whole genome shotgun (WGS) entry which is preliminary data.</text>
</comment>
<organism evidence="4 5">
    <name type="scientific">Actinokineospora fastidiosa</name>
    <dbReference type="NCBI Taxonomy" id="1816"/>
    <lineage>
        <taxon>Bacteria</taxon>
        <taxon>Bacillati</taxon>
        <taxon>Actinomycetota</taxon>
        <taxon>Actinomycetes</taxon>
        <taxon>Pseudonocardiales</taxon>
        <taxon>Pseudonocardiaceae</taxon>
        <taxon>Actinokineospora</taxon>
    </lineage>
</organism>
<reference evidence="4" key="2">
    <citation type="submission" date="2020-09" db="EMBL/GenBank/DDBJ databases">
        <authorList>
            <person name="Sun Q."/>
            <person name="Ohkuma M."/>
        </authorList>
    </citation>
    <scope>NUCLEOTIDE SEQUENCE</scope>
    <source>
        <strain evidence="4">JCM 3276</strain>
    </source>
</reference>
<dbReference type="InterPro" id="IPR000182">
    <property type="entry name" value="GNAT_dom"/>
</dbReference>
<dbReference type="RefSeq" id="WP_189209455.1">
    <property type="nucleotide sequence ID" value="NZ_BMRB01000001.1"/>
</dbReference>
<keyword evidence="1" id="KW-0808">Transferase</keyword>
<feature type="domain" description="N-acetyltransferase" evidence="3">
    <location>
        <begin position="140"/>
        <end position="298"/>
    </location>
</feature>
<dbReference type="PANTHER" id="PTHR43877">
    <property type="entry name" value="AMINOALKYLPHOSPHONATE N-ACETYLTRANSFERASE-RELATED-RELATED"/>
    <property type="match status" value="1"/>
</dbReference>
<keyword evidence="2" id="KW-0012">Acyltransferase</keyword>
<gene>
    <name evidence="4" type="ORF">GCM10010171_14640</name>
</gene>
<dbReference type="GO" id="GO:0016747">
    <property type="term" value="F:acyltransferase activity, transferring groups other than amino-acyl groups"/>
    <property type="evidence" value="ECO:0007669"/>
    <property type="project" value="InterPro"/>
</dbReference>
<dbReference type="AlphaFoldDB" id="A0A918LA36"/>
<dbReference type="CDD" id="cd04301">
    <property type="entry name" value="NAT_SF"/>
    <property type="match status" value="1"/>
</dbReference>
<sequence>MDVDAIVAEHAARVAALDPLLPEQAAPRESGRIAHGGAVGAASYQESPESTAMRTWFPARRHRLDVRVAGPDPVDDLGRVLDRWLAGLAPVTPGDLDCAAEVELPSRDTAALPALIRRGFVPVSVTAVRRAGRPAAVPGPGVRACTPDDLAAMVALNMEVVEYDAQFGKITPRADTREALTNSLRHGLSAPTTLSWLAERDGAAVGLATVQLPPSAEWVQGCTSVSPVGYLETMSVAEAVRGSGIGGALVGHALAALDAAAPLSVLHHALPNPRSTPFWYRHGYRPLWTMWSRRPAIA</sequence>
<evidence type="ECO:0000256" key="2">
    <source>
        <dbReference type="ARBA" id="ARBA00023315"/>
    </source>
</evidence>
<accession>A0A918LA36</accession>
<keyword evidence="5" id="KW-1185">Reference proteome</keyword>
<dbReference type="Gene3D" id="3.40.630.30">
    <property type="match status" value="1"/>
</dbReference>
<dbReference type="EMBL" id="BMRB01000001">
    <property type="protein sequence ID" value="GGS22860.1"/>
    <property type="molecule type" value="Genomic_DNA"/>
</dbReference>
<evidence type="ECO:0000313" key="5">
    <source>
        <dbReference type="Proteomes" id="UP000660680"/>
    </source>
</evidence>
<proteinExistence type="predicted"/>
<dbReference type="InterPro" id="IPR016181">
    <property type="entry name" value="Acyl_CoA_acyltransferase"/>
</dbReference>
<evidence type="ECO:0000259" key="3">
    <source>
        <dbReference type="PROSITE" id="PS51186"/>
    </source>
</evidence>
<dbReference type="Proteomes" id="UP000660680">
    <property type="component" value="Unassembled WGS sequence"/>
</dbReference>
<evidence type="ECO:0000256" key="1">
    <source>
        <dbReference type="ARBA" id="ARBA00022679"/>
    </source>
</evidence>